<evidence type="ECO:0000256" key="3">
    <source>
        <dbReference type="RuleBase" id="RU003707"/>
    </source>
</evidence>
<comment type="caution">
    <text evidence="4">The sequence shown here is derived from an EMBL/GenBank/DDBJ whole genome shotgun (WGS) entry which is preliminary data.</text>
</comment>
<dbReference type="PANTHER" id="PTHR11941:SF54">
    <property type="entry name" value="ENOYL-COA HYDRATASE, MITOCHONDRIAL"/>
    <property type="match status" value="1"/>
</dbReference>
<evidence type="ECO:0000313" key="4">
    <source>
        <dbReference type="EMBL" id="TCP70441.1"/>
    </source>
</evidence>
<keyword evidence="2" id="KW-0456">Lyase</keyword>
<dbReference type="InterPro" id="IPR001753">
    <property type="entry name" value="Enoyl-CoA_hydra/iso"/>
</dbReference>
<dbReference type="SUPFAM" id="SSF52096">
    <property type="entry name" value="ClpP/crotonase"/>
    <property type="match status" value="1"/>
</dbReference>
<dbReference type="Proteomes" id="UP000294746">
    <property type="component" value="Unassembled WGS sequence"/>
</dbReference>
<name>A0A4V6NRU5_9BACL</name>
<protein>
    <submittedName>
        <fullName evidence="4">Enoyl-CoA hydratase/carnithine racemase</fullName>
    </submittedName>
</protein>
<dbReference type="Gene3D" id="1.10.12.10">
    <property type="entry name" value="Lyase 2-enoyl-coa Hydratase, Chain A, domain 2"/>
    <property type="match status" value="1"/>
</dbReference>
<dbReference type="Gene3D" id="3.90.226.10">
    <property type="entry name" value="2-enoyl-CoA Hydratase, Chain A, domain 1"/>
    <property type="match status" value="1"/>
</dbReference>
<dbReference type="CDD" id="cd06558">
    <property type="entry name" value="crotonase-like"/>
    <property type="match status" value="1"/>
</dbReference>
<dbReference type="InterPro" id="IPR014748">
    <property type="entry name" value="Enoyl-CoA_hydra_C"/>
</dbReference>
<dbReference type="RefSeq" id="WP_131847553.1">
    <property type="nucleotide sequence ID" value="NZ_SLXV01000002.1"/>
</dbReference>
<sequence length="258" mass="28359">MSEVLFEVEQGIATLTLNRADIGNALNFPTLCKLREVVRNISCRRDIRVVVLTGAGEKFFCAGADLKERKTMSKQQVREFLMMIRDTFTEIAELPQPVIGVMNGYAFGGGLELALSCDMRIVESHVQLGLTETSLGIIPGAGGTQRLARLIGSSKAKELIFTARRLSSTEALDWGIANYVEQSQTGMGKALELANQMCANAPLALAQAKFAIDRGLEADIRTGIWVEAKAYETLLPTEDRLEGLRAFDEKRKPNYQGK</sequence>
<evidence type="ECO:0000313" key="5">
    <source>
        <dbReference type="Proteomes" id="UP000294746"/>
    </source>
</evidence>
<dbReference type="PROSITE" id="PS00166">
    <property type="entry name" value="ENOYL_COA_HYDRATASE"/>
    <property type="match status" value="1"/>
</dbReference>
<evidence type="ECO:0000256" key="1">
    <source>
        <dbReference type="ARBA" id="ARBA00005254"/>
    </source>
</evidence>
<dbReference type="InterPro" id="IPR018376">
    <property type="entry name" value="Enoyl-CoA_hyd/isom_CS"/>
</dbReference>
<proteinExistence type="inferred from homology"/>
<dbReference type="OrthoDB" id="9775794at2"/>
<dbReference type="GO" id="GO:0016836">
    <property type="term" value="F:hydro-lyase activity"/>
    <property type="evidence" value="ECO:0007669"/>
    <property type="project" value="UniProtKB-ARBA"/>
</dbReference>
<dbReference type="InterPro" id="IPR029045">
    <property type="entry name" value="ClpP/crotonase-like_dom_sf"/>
</dbReference>
<comment type="similarity">
    <text evidence="1 3">Belongs to the enoyl-CoA hydratase/isomerase family.</text>
</comment>
<dbReference type="AlphaFoldDB" id="A0A4V6NRU5"/>
<dbReference type="Pfam" id="PF00378">
    <property type="entry name" value="ECH_1"/>
    <property type="match status" value="1"/>
</dbReference>
<dbReference type="FunFam" id="3.90.226.10:FF:000009">
    <property type="entry name" value="Carnitinyl-CoA dehydratase"/>
    <property type="match status" value="1"/>
</dbReference>
<dbReference type="EMBL" id="SLXV01000002">
    <property type="protein sequence ID" value="TCP70441.1"/>
    <property type="molecule type" value="Genomic_DNA"/>
</dbReference>
<evidence type="ECO:0000256" key="2">
    <source>
        <dbReference type="ARBA" id="ARBA00023239"/>
    </source>
</evidence>
<reference evidence="4 5" key="1">
    <citation type="submission" date="2019-03" db="EMBL/GenBank/DDBJ databases">
        <title>Genomic Encyclopedia of Type Strains, Phase IV (KMG-IV): sequencing the most valuable type-strain genomes for metagenomic binning, comparative biology and taxonomic classification.</title>
        <authorList>
            <person name="Goeker M."/>
        </authorList>
    </citation>
    <scope>NUCLEOTIDE SEQUENCE [LARGE SCALE GENOMIC DNA]</scope>
    <source>
        <strain evidence="4 5">DSM 46831</strain>
    </source>
</reference>
<dbReference type="GO" id="GO:0006635">
    <property type="term" value="P:fatty acid beta-oxidation"/>
    <property type="evidence" value="ECO:0007669"/>
    <property type="project" value="TreeGrafter"/>
</dbReference>
<organism evidence="4 5">
    <name type="scientific">Baia soyae</name>
    <dbReference type="NCBI Taxonomy" id="1544746"/>
    <lineage>
        <taxon>Bacteria</taxon>
        <taxon>Bacillati</taxon>
        <taxon>Bacillota</taxon>
        <taxon>Bacilli</taxon>
        <taxon>Bacillales</taxon>
        <taxon>Thermoactinomycetaceae</taxon>
        <taxon>Baia</taxon>
    </lineage>
</organism>
<dbReference type="PANTHER" id="PTHR11941">
    <property type="entry name" value="ENOYL-COA HYDRATASE-RELATED"/>
    <property type="match status" value="1"/>
</dbReference>
<gene>
    <name evidence="4" type="ORF">EDD57_10283</name>
</gene>
<keyword evidence="5" id="KW-1185">Reference proteome</keyword>
<dbReference type="FunFam" id="1.10.12.10:FF:000001">
    <property type="entry name" value="Probable enoyl-CoA hydratase, mitochondrial"/>
    <property type="match status" value="1"/>
</dbReference>
<accession>A0A4V6NRU5</accession>